<feature type="compositionally biased region" description="Low complexity" evidence="1">
    <location>
        <begin position="9"/>
        <end position="47"/>
    </location>
</feature>
<dbReference type="RefSeq" id="WP_133061904.1">
    <property type="nucleotide sequence ID" value="NZ_NGFP01000300.1"/>
</dbReference>
<reference evidence="3 4" key="1">
    <citation type="submission" date="2017-05" db="EMBL/GenBank/DDBJ databases">
        <title>Biotechnological potential of actinobacteria isolated from South African environments.</title>
        <authorList>
            <person name="Le Roes-Hill M."/>
            <person name="Prins A."/>
            <person name="Durrell K.A."/>
        </authorList>
    </citation>
    <scope>NUCLEOTIDE SEQUENCE [LARGE SCALE GENOMIC DNA]</scope>
    <source>
        <strain evidence="3">M26</strain>
    </source>
</reference>
<dbReference type="GO" id="GO:0004553">
    <property type="term" value="F:hydrolase activity, hydrolyzing O-glycosyl compounds"/>
    <property type="evidence" value="ECO:0007669"/>
    <property type="project" value="InterPro"/>
</dbReference>
<protein>
    <recommendedName>
        <fullName evidence="2">GH16 domain-containing protein</fullName>
    </recommendedName>
</protein>
<name>A0A243QWB4_9ACTN</name>
<dbReference type="EMBL" id="NGFP01000300">
    <property type="protein sequence ID" value="OUC86490.1"/>
    <property type="molecule type" value="Genomic_DNA"/>
</dbReference>
<accession>A0A243QWB4</accession>
<evidence type="ECO:0000256" key="1">
    <source>
        <dbReference type="SAM" id="MobiDB-lite"/>
    </source>
</evidence>
<feature type="non-terminal residue" evidence="3">
    <location>
        <position position="1"/>
    </location>
</feature>
<gene>
    <name evidence="3" type="ORF">CA984_38695</name>
</gene>
<evidence type="ECO:0000313" key="3">
    <source>
        <dbReference type="EMBL" id="OUC86490.1"/>
    </source>
</evidence>
<dbReference type="Gene3D" id="2.60.120.200">
    <property type="match status" value="1"/>
</dbReference>
<dbReference type="InterPro" id="IPR000757">
    <property type="entry name" value="Beta-glucanase-like"/>
</dbReference>
<proteinExistence type="predicted"/>
<comment type="caution">
    <text evidence="3">The sequence shown here is derived from an EMBL/GenBank/DDBJ whole genome shotgun (WGS) entry which is preliminary data.</text>
</comment>
<dbReference type="InterPro" id="IPR013320">
    <property type="entry name" value="ConA-like_dom_sf"/>
</dbReference>
<sequence length="314" mass="33007">PVDHADPTNPADLTNPADPAAPTDPADPTNPADLSDLADPADPAGPDDLSDPTDPVDPADETDPPGSTDLTAPADSADLAVSTGGASAAQVHGWGTPAWCAEFDDQLDPADWVIYDSAGHDGQGRRSPDQLFIGNGSLYLYGRADGTTAGLGSRHSQVYGRWETRVRMYEGADSYHPIALLWPDGGGGGVHSATGEEIDFLGVMDRPGRWRANFYLETPQGEEQSYSEADMTTWHTYAVENGPGGVVGYLDGREWFRSSRSTRSPMSACLQLDWFPGHGSPGEAWMEVDWLRVYPLDSGGTAGGTAGGMGGGAG</sequence>
<keyword evidence="4" id="KW-1185">Reference proteome</keyword>
<dbReference type="Proteomes" id="UP000194761">
    <property type="component" value="Unassembled WGS sequence"/>
</dbReference>
<dbReference type="PROSITE" id="PS51762">
    <property type="entry name" value="GH16_2"/>
    <property type="match status" value="1"/>
</dbReference>
<dbReference type="CDD" id="cd00413">
    <property type="entry name" value="Glyco_hydrolase_16"/>
    <property type="match status" value="1"/>
</dbReference>
<feature type="domain" description="GH16" evidence="2">
    <location>
        <begin position="47"/>
        <end position="299"/>
    </location>
</feature>
<dbReference type="GO" id="GO:0005975">
    <property type="term" value="P:carbohydrate metabolic process"/>
    <property type="evidence" value="ECO:0007669"/>
    <property type="project" value="InterPro"/>
</dbReference>
<dbReference type="SUPFAM" id="SSF49899">
    <property type="entry name" value="Concanavalin A-like lectins/glucanases"/>
    <property type="match status" value="1"/>
</dbReference>
<dbReference type="AlphaFoldDB" id="A0A243QWB4"/>
<evidence type="ECO:0000259" key="2">
    <source>
        <dbReference type="PROSITE" id="PS51762"/>
    </source>
</evidence>
<feature type="region of interest" description="Disordered" evidence="1">
    <location>
        <begin position="1"/>
        <end position="74"/>
    </location>
</feature>
<dbReference type="Pfam" id="PF00722">
    <property type="entry name" value="Glyco_hydro_16"/>
    <property type="match status" value="1"/>
</dbReference>
<organism evidence="3 4">
    <name type="scientific">Streptosporangium minutum</name>
    <dbReference type="NCBI Taxonomy" id="569862"/>
    <lineage>
        <taxon>Bacteria</taxon>
        <taxon>Bacillati</taxon>
        <taxon>Actinomycetota</taxon>
        <taxon>Actinomycetes</taxon>
        <taxon>Streptosporangiales</taxon>
        <taxon>Streptosporangiaceae</taxon>
        <taxon>Streptosporangium</taxon>
    </lineage>
</organism>
<evidence type="ECO:0000313" key="4">
    <source>
        <dbReference type="Proteomes" id="UP000194761"/>
    </source>
</evidence>